<gene>
    <name evidence="1" type="ORF">OKA104_LOCUS38519</name>
</gene>
<evidence type="ECO:0000313" key="2">
    <source>
        <dbReference type="Proteomes" id="UP000663881"/>
    </source>
</evidence>
<organism evidence="1 2">
    <name type="scientific">Adineta steineri</name>
    <dbReference type="NCBI Taxonomy" id="433720"/>
    <lineage>
        <taxon>Eukaryota</taxon>
        <taxon>Metazoa</taxon>
        <taxon>Spiralia</taxon>
        <taxon>Gnathifera</taxon>
        <taxon>Rotifera</taxon>
        <taxon>Eurotatoria</taxon>
        <taxon>Bdelloidea</taxon>
        <taxon>Adinetida</taxon>
        <taxon>Adinetidae</taxon>
        <taxon>Adineta</taxon>
    </lineage>
</organism>
<evidence type="ECO:0000313" key="1">
    <source>
        <dbReference type="EMBL" id="CAF4156015.1"/>
    </source>
</evidence>
<protein>
    <submittedName>
        <fullName evidence="1">Uncharacterized protein</fullName>
    </submittedName>
</protein>
<reference evidence="1" key="1">
    <citation type="submission" date="2021-02" db="EMBL/GenBank/DDBJ databases">
        <authorList>
            <person name="Nowell W R."/>
        </authorList>
    </citation>
    <scope>NUCLEOTIDE SEQUENCE</scope>
</reference>
<feature type="non-terminal residue" evidence="1">
    <location>
        <position position="1"/>
    </location>
</feature>
<dbReference type="Proteomes" id="UP000663881">
    <property type="component" value="Unassembled WGS sequence"/>
</dbReference>
<proteinExistence type="predicted"/>
<dbReference type="AlphaFoldDB" id="A0A819YBG6"/>
<dbReference type="EMBL" id="CAJOAY010007005">
    <property type="protein sequence ID" value="CAF4156015.1"/>
    <property type="molecule type" value="Genomic_DNA"/>
</dbReference>
<accession>A0A819YBG6</accession>
<comment type="caution">
    <text evidence="1">The sequence shown here is derived from an EMBL/GenBank/DDBJ whole genome shotgun (WGS) entry which is preliminary data.</text>
</comment>
<sequence length="319" mass="37011">IEISSNFMWWVSVEKFTSLNNSIMRCRHGIGPLHIWYVHNGQLDFKVRCELGPLCGRIYSTFPAYKGHIYRQHVDLLNEDLYRKEVQIITNTHDDETLLATNYATQSDFNMQIYDGENEEDKSEEEIDDEDTIRWPLLKETITRSCLWSIKEASTKRLLTYGDIENRLLAFEYGEDIDDETLFSLPQSMMYEIIKPMKDRVHDSQQLLDKHNFNQTTTQSTIMFSSNTQGGGPVLGSTTTSDIIHEEIIISSKEDENKENDVDDEEPTLPSPYIIPDLPLRIQQIIDKGEIGEFRSHTNARRLLLDTIFNDVTTKYSLL</sequence>
<name>A0A819YBG6_9BILA</name>